<organism evidence="2 3">
    <name type="scientific">Massilia suwonensis</name>
    <dbReference type="NCBI Taxonomy" id="648895"/>
    <lineage>
        <taxon>Bacteria</taxon>
        <taxon>Pseudomonadati</taxon>
        <taxon>Pseudomonadota</taxon>
        <taxon>Betaproteobacteria</taxon>
        <taxon>Burkholderiales</taxon>
        <taxon>Oxalobacteraceae</taxon>
        <taxon>Telluria group</taxon>
        <taxon>Massilia</taxon>
    </lineage>
</organism>
<keyword evidence="3" id="KW-1185">Reference proteome</keyword>
<dbReference type="InterPro" id="IPR037523">
    <property type="entry name" value="VOC_core"/>
</dbReference>
<evidence type="ECO:0000259" key="1">
    <source>
        <dbReference type="PROSITE" id="PS51819"/>
    </source>
</evidence>
<dbReference type="Pfam" id="PF00903">
    <property type="entry name" value="Glyoxalase"/>
    <property type="match status" value="1"/>
</dbReference>
<accession>A0ABW0MNR4</accession>
<comment type="caution">
    <text evidence="2">The sequence shown here is derived from an EMBL/GenBank/DDBJ whole genome shotgun (WGS) entry which is preliminary data.</text>
</comment>
<reference evidence="3" key="1">
    <citation type="journal article" date="2019" name="Int. J. Syst. Evol. Microbiol.">
        <title>The Global Catalogue of Microorganisms (GCM) 10K type strain sequencing project: providing services to taxonomists for standard genome sequencing and annotation.</title>
        <authorList>
            <consortium name="The Broad Institute Genomics Platform"/>
            <consortium name="The Broad Institute Genome Sequencing Center for Infectious Disease"/>
            <person name="Wu L."/>
            <person name="Ma J."/>
        </authorList>
    </citation>
    <scope>NUCLEOTIDE SEQUENCE [LARGE SCALE GENOMIC DNA]</scope>
    <source>
        <strain evidence="3">CCUG 43111</strain>
    </source>
</reference>
<sequence length="154" mass="16913">MSSAVKPVEEGMHTVAPHLVCANCAEAIEFYKKAFGAIEVMRSPMPDGKIGHAMIRIGDSPLFLADEFPDYGSFSPLSLKGSPVTIHLSVPNVDELWNNAKAAGATVRMELADMFWGDRYGQLDDPFGHRWSMATHIRDVSEEEIQAAMKTECA</sequence>
<name>A0ABW0MNR4_9BURK</name>
<dbReference type="Gene3D" id="3.30.720.110">
    <property type="match status" value="1"/>
</dbReference>
<feature type="domain" description="VOC" evidence="1">
    <location>
        <begin position="11"/>
        <end position="136"/>
    </location>
</feature>
<dbReference type="PROSITE" id="PS51819">
    <property type="entry name" value="VOC"/>
    <property type="match status" value="1"/>
</dbReference>
<protein>
    <submittedName>
        <fullName evidence="2">VOC family protein</fullName>
    </submittedName>
</protein>
<dbReference type="Proteomes" id="UP001596101">
    <property type="component" value="Unassembled WGS sequence"/>
</dbReference>
<dbReference type="SUPFAM" id="SSF54593">
    <property type="entry name" value="Glyoxalase/Bleomycin resistance protein/Dihydroxybiphenyl dioxygenase"/>
    <property type="match status" value="1"/>
</dbReference>
<gene>
    <name evidence="2" type="ORF">ACFPQ5_13845</name>
</gene>
<dbReference type="InterPro" id="IPR029068">
    <property type="entry name" value="Glyas_Bleomycin-R_OHBP_Dase"/>
</dbReference>
<dbReference type="PANTHER" id="PTHR34109">
    <property type="entry name" value="BNAUNNG04460D PROTEIN-RELATED"/>
    <property type="match status" value="1"/>
</dbReference>
<dbReference type="InterPro" id="IPR004360">
    <property type="entry name" value="Glyas_Fos-R_dOase_dom"/>
</dbReference>
<dbReference type="PANTHER" id="PTHR34109:SF1">
    <property type="entry name" value="VOC DOMAIN-CONTAINING PROTEIN"/>
    <property type="match status" value="1"/>
</dbReference>
<dbReference type="CDD" id="cd07246">
    <property type="entry name" value="VOC_like"/>
    <property type="match status" value="1"/>
</dbReference>
<evidence type="ECO:0000313" key="2">
    <source>
        <dbReference type="EMBL" id="MFC5479275.1"/>
    </source>
</evidence>
<dbReference type="RefSeq" id="WP_379756463.1">
    <property type="nucleotide sequence ID" value="NZ_JBHSMR010000013.1"/>
</dbReference>
<dbReference type="Gene3D" id="3.30.720.120">
    <property type="match status" value="1"/>
</dbReference>
<dbReference type="EMBL" id="JBHSMR010000013">
    <property type="protein sequence ID" value="MFC5479275.1"/>
    <property type="molecule type" value="Genomic_DNA"/>
</dbReference>
<evidence type="ECO:0000313" key="3">
    <source>
        <dbReference type="Proteomes" id="UP001596101"/>
    </source>
</evidence>
<proteinExistence type="predicted"/>